<evidence type="ECO:0000256" key="6">
    <source>
        <dbReference type="ARBA" id="ARBA00023242"/>
    </source>
</evidence>
<comment type="subcellular location">
    <subcellularLocation>
        <location evidence="1">Nucleus</location>
        <location evidence="1">Nucleolus</location>
    </subcellularLocation>
    <subcellularLocation>
        <location evidence="2">Nucleus</location>
        <location evidence="2">Nucleoplasm</location>
    </subcellularLocation>
</comment>
<sequence>MEAKLAELLVRRERAKALRQLEPKKLSRAKFEPLELEFNLASELSGNLRNIKPQGSLLKSRFNSLQMRNIIEPGSKHA</sequence>
<dbReference type="Pfam" id="PF07767">
    <property type="entry name" value="Nop53"/>
    <property type="match status" value="1"/>
</dbReference>
<accession>A0ABQ9H8M1</accession>
<name>A0ABQ9H8M1_9NEOP</name>
<evidence type="ECO:0000256" key="5">
    <source>
        <dbReference type="ARBA" id="ARBA00022517"/>
    </source>
</evidence>
<protein>
    <recommendedName>
        <fullName evidence="4">Ribosome biogenesis protein NOP53</fullName>
    </recommendedName>
</protein>
<evidence type="ECO:0000313" key="8">
    <source>
        <dbReference type="Proteomes" id="UP001159363"/>
    </source>
</evidence>
<dbReference type="PANTHER" id="PTHR14211">
    <property type="entry name" value="GLIOMA SUPPRESSOR CANDIDATE REGION GENE 2"/>
    <property type="match status" value="1"/>
</dbReference>
<dbReference type="PANTHER" id="PTHR14211:SF7">
    <property type="entry name" value="RIBOSOME BIOGENESIS PROTEIN NOP53"/>
    <property type="match status" value="1"/>
</dbReference>
<comment type="similarity">
    <text evidence="3">Belongs to the NOP53 family.</text>
</comment>
<keyword evidence="6" id="KW-0539">Nucleus</keyword>
<evidence type="ECO:0000313" key="7">
    <source>
        <dbReference type="EMBL" id="KAJ8880570.1"/>
    </source>
</evidence>
<evidence type="ECO:0000256" key="1">
    <source>
        <dbReference type="ARBA" id="ARBA00004604"/>
    </source>
</evidence>
<evidence type="ECO:0000256" key="3">
    <source>
        <dbReference type="ARBA" id="ARBA00008838"/>
    </source>
</evidence>
<gene>
    <name evidence="7" type="ORF">PR048_017040</name>
</gene>
<keyword evidence="8" id="KW-1185">Reference proteome</keyword>
<evidence type="ECO:0000256" key="4">
    <source>
        <dbReference type="ARBA" id="ARBA00018339"/>
    </source>
</evidence>
<dbReference type="EMBL" id="JARBHB010000006">
    <property type="protein sequence ID" value="KAJ8880570.1"/>
    <property type="molecule type" value="Genomic_DNA"/>
</dbReference>
<dbReference type="InterPro" id="IPR011687">
    <property type="entry name" value="Nop53/GLTSCR2"/>
</dbReference>
<reference evidence="7 8" key="1">
    <citation type="submission" date="2023-02" db="EMBL/GenBank/DDBJ databases">
        <title>LHISI_Scaffold_Assembly.</title>
        <authorList>
            <person name="Stuart O.P."/>
            <person name="Cleave R."/>
            <person name="Magrath M.J.L."/>
            <person name="Mikheyev A.S."/>
        </authorList>
    </citation>
    <scope>NUCLEOTIDE SEQUENCE [LARGE SCALE GENOMIC DNA]</scope>
    <source>
        <strain evidence="7">Daus_M_001</strain>
        <tissue evidence="7">Leg muscle</tissue>
    </source>
</reference>
<comment type="caution">
    <text evidence="7">The sequence shown here is derived from an EMBL/GenBank/DDBJ whole genome shotgun (WGS) entry which is preliminary data.</text>
</comment>
<dbReference type="Proteomes" id="UP001159363">
    <property type="component" value="Chromosome 5"/>
</dbReference>
<proteinExistence type="inferred from homology"/>
<evidence type="ECO:0000256" key="2">
    <source>
        <dbReference type="ARBA" id="ARBA00004642"/>
    </source>
</evidence>
<organism evidence="7 8">
    <name type="scientific">Dryococelus australis</name>
    <dbReference type="NCBI Taxonomy" id="614101"/>
    <lineage>
        <taxon>Eukaryota</taxon>
        <taxon>Metazoa</taxon>
        <taxon>Ecdysozoa</taxon>
        <taxon>Arthropoda</taxon>
        <taxon>Hexapoda</taxon>
        <taxon>Insecta</taxon>
        <taxon>Pterygota</taxon>
        <taxon>Neoptera</taxon>
        <taxon>Polyneoptera</taxon>
        <taxon>Phasmatodea</taxon>
        <taxon>Verophasmatodea</taxon>
        <taxon>Anareolatae</taxon>
        <taxon>Phasmatidae</taxon>
        <taxon>Eurycanthinae</taxon>
        <taxon>Dryococelus</taxon>
    </lineage>
</organism>
<keyword evidence="5" id="KW-0690">Ribosome biogenesis</keyword>